<protein>
    <submittedName>
        <fullName evidence="1">Uncharacterized protein</fullName>
    </submittedName>
</protein>
<feature type="non-terminal residue" evidence="1">
    <location>
        <position position="1"/>
    </location>
</feature>
<gene>
    <name evidence="1" type="ORF">OKA104_LOCUS54734</name>
</gene>
<reference evidence="1" key="1">
    <citation type="submission" date="2021-02" db="EMBL/GenBank/DDBJ databases">
        <authorList>
            <person name="Nowell W R."/>
        </authorList>
    </citation>
    <scope>NUCLEOTIDE SEQUENCE</scope>
</reference>
<proteinExistence type="predicted"/>
<evidence type="ECO:0000313" key="2">
    <source>
        <dbReference type="Proteomes" id="UP000663881"/>
    </source>
</evidence>
<comment type="caution">
    <text evidence="1">The sequence shown here is derived from an EMBL/GenBank/DDBJ whole genome shotgun (WGS) entry which is preliminary data.</text>
</comment>
<accession>A0A820T5E4</accession>
<evidence type="ECO:0000313" key="1">
    <source>
        <dbReference type="EMBL" id="CAF4461706.1"/>
    </source>
</evidence>
<dbReference type="AlphaFoldDB" id="A0A820T5E4"/>
<sequence length="50" mass="6052">MNTNLKLERLWQYTSYLTHDRNVSCLCWNKQNHNLLAVGYGNFQYNDDKQ</sequence>
<name>A0A820T5E4_9BILA</name>
<dbReference type="Proteomes" id="UP000663881">
    <property type="component" value="Unassembled WGS sequence"/>
</dbReference>
<dbReference type="EMBL" id="CAJOAY010037089">
    <property type="protein sequence ID" value="CAF4461706.1"/>
    <property type="molecule type" value="Genomic_DNA"/>
</dbReference>
<organism evidence="1 2">
    <name type="scientific">Adineta steineri</name>
    <dbReference type="NCBI Taxonomy" id="433720"/>
    <lineage>
        <taxon>Eukaryota</taxon>
        <taxon>Metazoa</taxon>
        <taxon>Spiralia</taxon>
        <taxon>Gnathifera</taxon>
        <taxon>Rotifera</taxon>
        <taxon>Eurotatoria</taxon>
        <taxon>Bdelloidea</taxon>
        <taxon>Adinetida</taxon>
        <taxon>Adinetidae</taxon>
        <taxon>Adineta</taxon>
    </lineage>
</organism>